<protein>
    <submittedName>
        <fullName evidence="2">Uncharacterized protein</fullName>
    </submittedName>
</protein>
<evidence type="ECO:0000313" key="2">
    <source>
        <dbReference type="EMBL" id="MCT8990311.1"/>
    </source>
</evidence>
<evidence type="ECO:0000256" key="1">
    <source>
        <dbReference type="SAM" id="Phobius"/>
    </source>
</evidence>
<keyword evidence="1" id="KW-0812">Transmembrane</keyword>
<dbReference type="EMBL" id="JAODNV010000008">
    <property type="protein sequence ID" value="MCT8990311.1"/>
    <property type="molecule type" value="Genomic_DNA"/>
</dbReference>
<comment type="caution">
    <text evidence="2">The sequence shown here is derived from an EMBL/GenBank/DDBJ whole genome shotgun (WGS) entry which is preliminary data.</text>
</comment>
<sequence>MSPGKEIAVTAGVAGLLAQLGMVRAAAAQPASADVPAPIAGGGILWLSIVVAAGLYLLLRHKNKRRRS</sequence>
<feature type="transmembrane region" description="Helical" evidence="1">
    <location>
        <begin position="37"/>
        <end position="59"/>
    </location>
</feature>
<organism evidence="2 3">
    <name type="scientific">Chelativorans petroleitrophicus</name>
    <dbReference type="NCBI Taxonomy" id="2975484"/>
    <lineage>
        <taxon>Bacteria</taxon>
        <taxon>Pseudomonadati</taxon>
        <taxon>Pseudomonadota</taxon>
        <taxon>Alphaproteobacteria</taxon>
        <taxon>Hyphomicrobiales</taxon>
        <taxon>Phyllobacteriaceae</taxon>
        <taxon>Chelativorans</taxon>
    </lineage>
</organism>
<keyword evidence="1" id="KW-0472">Membrane</keyword>
<dbReference type="AlphaFoldDB" id="A0A9X2X8Y7"/>
<proteinExistence type="predicted"/>
<gene>
    <name evidence="2" type="ORF">NYR54_08385</name>
</gene>
<dbReference type="Proteomes" id="UP001149009">
    <property type="component" value="Unassembled WGS sequence"/>
</dbReference>
<accession>A0A9X2X8Y7</accession>
<reference evidence="2" key="1">
    <citation type="submission" date="2022-08" db="EMBL/GenBank/DDBJ databases">
        <title>Chelativorans sichuanense sp. nov., a paraffin oil-degrading bacterium isolated from a mixture of oil-based drill cuttings and paddy soil.</title>
        <authorList>
            <person name="Yu J."/>
            <person name="Liu H."/>
            <person name="Chen Q."/>
        </authorList>
    </citation>
    <scope>NUCLEOTIDE SEQUENCE</scope>
    <source>
        <strain evidence="2">SCAU 2101</strain>
    </source>
</reference>
<keyword evidence="1" id="KW-1133">Transmembrane helix</keyword>
<keyword evidence="3" id="KW-1185">Reference proteome</keyword>
<name>A0A9X2X8Y7_9HYPH</name>
<evidence type="ECO:0000313" key="3">
    <source>
        <dbReference type="Proteomes" id="UP001149009"/>
    </source>
</evidence>